<keyword evidence="2" id="KW-1185">Reference proteome</keyword>
<gene>
    <name evidence="1" type="ORF">FHS12_000280</name>
</gene>
<dbReference type="EMBL" id="JACHXG010000001">
    <property type="protein sequence ID" value="MBB3087357.1"/>
    <property type="molecule type" value="Genomic_DNA"/>
</dbReference>
<sequence>MRLHWQLDLGLPHPLCNHPIFDLAGNHIGTPDLLDVEAGVVGEYDGGLHLAGERRAGDIQRESLFRRSGLEYVTMTSIDRRDPTRFLRRTQEARERALRFRPERRWTVDPPNWWTPTVTVEQRRSLTAAQRERFLKNRAA</sequence>
<dbReference type="Proteomes" id="UP000577707">
    <property type="component" value="Unassembled WGS sequence"/>
</dbReference>
<accession>A0A7W5F711</accession>
<name>A0A7W5F711_9ACTN</name>
<evidence type="ECO:0000313" key="1">
    <source>
        <dbReference type="EMBL" id="MBB3087357.1"/>
    </source>
</evidence>
<dbReference type="RefSeq" id="WP_183541520.1">
    <property type="nucleotide sequence ID" value="NZ_BMQT01000001.1"/>
</dbReference>
<organism evidence="1 2">
    <name type="scientific">Nocardioides albus</name>
    <dbReference type="NCBI Taxonomy" id="1841"/>
    <lineage>
        <taxon>Bacteria</taxon>
        <taxon>Bacillati</taxon>
        <taxon>Actinomycetota</taxon>
        <taxon>Actinomycetes</taxon>
        <taxon>Propionibacteriales</taxon>
        <taxon>Nocardioidaceae</taxon>
        <taxon>Nocardioides</taxon>
    </lineage>
</organism>
<reference evidence="1 2" key="1">
    <citation type="submission" date="2020-08" db="EMBL/GenBank/DDBJ databases">
        <title>Genomic Encyclopedia of Type Strains, Phase III (KMG-III): the genomes of soil and plant-associated and newly described type strains.</title>
        <authorList>
            <person name="Whitman W."/>
        </authorList>
    </citation>
    <scope>NUCLEOTIDE SEQUENCE [LARGE SCALE GENOMIC DNA]</scope>
    <source>
        <strain evidence="1 2">CECT 3302</strain>
    </source>
</reference>
<proteinExistence type="predicted"/>
<protein>
    <submittedName>
        <fullName evidence="1">Uncharacterized protein</fullName>
    </submittedName>
</protein>
<dbReference type="AlphaFoldDB" id="A0A7W5F711"/>
<comment type="caution">
    <text evidence="1">The sequence shown here is derived from an EMBL/GenBank/DDBJ whole genome shotgun (WGS) entry which is preliminary data.</text>
</comment>
<evidence type="ECO:0000313" key="2">
    <source>
        <dbReference type="Proteomes" id="UP000577707"/>
    </source>
</evidence>